<keyword evidence="11 12" id="KW-0324">Glycolysis</keyword>
<feature type="binding site" evidence="13">
    <location>
        <position position="150"/>
    </location>
    <ligand>
        <name>(2R)-3-phosphoglycerate</name>
        <dbReference type="ChEBI" id="CHEBI:58272"/>
    </ligand>
</feature>
<proteinExistence type="inferred from homology"/>
<comment type="catalytic activity">
    <reaction evidence="1 12 15">
        <text>(2R)-3-phosphoglycerate + ATP = (2R)-3-phospho-glyceroyl phosphate + ADP</text>
        <dbReference type="Rhea" id="RHEA:14801"/>
        <dbReference type="ChEBI" id="CHEBI:30616"/>
        <dbReference type="ChEBI" id="CHEBI:57604"/>
        <dbReference type="ChEBI" id="CHEBI:58272"/>
        <dbReference type="ChEBI" id="CHEBI:456216"/>
        <dbReference type="EC" id="2.7.2.3"/>
    </reaction>
</comment>
<keyword evidence="9 12" id="KW-0418">Kinase</keyword>
<sequence length="394" mass="42074">MKKTLKDMDFKGKKVLVRVDFNVPLKDGVVGDKTRIRAALPTIEYLIKEDAKVLLISHLGRPGGEPKDDLKMDPVAKALANLLNKEVKKADDCIGEEVKKAADSLENGEVMLLENSRFHAGEKKNDPEFAKELASLADLYVNDAFGAAHRAHATTVGVTDYLPAAAGFLMQRELNALGEVMENPESPFVAIMGGAKVSDKIDVIKNLITKVDKLIVAGGIANTFLLAKGYEVGDSLVEADKVDLAKELMTEAEEKGVEIVLPIDVVIADDFSNDANTKTVSVEEVPAGWQILDCGGPQSLEKYKEIIKNAKTVIWNGPLGVFEMEKFAKGTVELAKALAESDAHSVIGGGDSAAAINEAGVADKMSHISTGGGASLMFFEGKELPGVAALDDVE</sequence>
<dbReference type="InterPro" id="IPR036043">
    <property type="entry name" value="Phosphoglycerate_kinase_sf"/>
</dbReference>
<dbReference type="SUPFAM" id="SSF53748">
    <property type="entry name" value="Phosphoglycerate kinase"/>
    <property type="match status" value="1"/>
</dbReference>
<feature type="binding site" evidence="12">
    <location>
        <position position="117"/>
    </location>
    <ligand>
        <name>substrate</name>
    </ligand>
</feature>
<dbReference type="PANTHER" id="PTHR11406">
    <property type="entry name" value="PHOSPHOGLYCERATE KINASE"/>
    <property type="match status" value="1"/>
</dbReference>
<dbReference type="InterPro" id="IPR015911">
    <property type="entry name" value="Phosphoglycerate_kinase_CS"/>
</dbReference>
<dbReference type="PRINTS" id="PR00477">
    <property type="entry name" value="PHGLYCKINASE"/>
</dbReference>
<evidence type="ECO:0000256" key="4">
    <source>
        <dbReference type="ARBA" id="ARBA00011245"/>
    </source>
</evidence>
<dbReference type="PROSITE" id="PS00111">
    <property type="entry name" value="PGLYCERATE_KINASE"/>
    <property type="match status" value="1"/>
</dbReference>
<evidence type="ECO:0000256" key="7">
    <source>
        <dbReference type="ARBA" id="ARBA00022679"/>
    </source>
</evidence>
<feature type="binding site" evidence="13">
    <location>
        <position position="117"/>
    </location>
    <ligand>
        <name>(2R)-3-phosphoglycerate</name>
        <dbReference type="ChEBI" id="CHEBI:58272"/>
    </ligand>
</feature>
<evidence type="ECO:0000256" key="5">
    <source>
        <dbReference type="ARBA" id="ARBA00013061"/>
    </source>
</evidence>
<evidence type="ECO:0000313" key="17">
    <source>
        <dbReference type="Proteomes" id="UP000295064"/>
    </source>
</evidence>
<evidence type="ECO:0000256" key="9">
    <source>
        <dbReference type="ARBA" id="ARBA00022777"/>
    </source>
</evidence>
<dbReference type="GO" id="GO:0043531">
    <property type="term" value="F:ADP binding"/>
    <property type="evidence" value="ECO:0007669"/>
    <property type="project" value="TreeGrafter"/>
</dbReference>
<evidence type="ECO:0000256" key="12">
    <source>
        <dbReference type="HAMAP-Rule" id="MF_00145"/>
    </source>
</evidence>
<dbReference type="GO" id="GO:0006094">
    <property type="term" value="P:gluconeogenesis"/>
    <property type="evidence" value="ECO:0007669"/>
    <property type="project" value="TreeGrafter"/>
</dbReference>
<dbReference type="FunFam" id="3.40.50.1260:FF:000003">
    <property type="entry name" value="Phosphoglycerate kinase"/>
    <property type="match status" value="1"/>
</dbReference>
<dbReference type="HAMAP" id="MF_00145">
    <property type="entry name" value="Phosphoglyc_kinase"/>
    <property type="match status" value="1"/>
</dbReference>
<feature type="binding site" evidence="13">
    <location>
        <position position="35"/>
    </location>
    <ligand>
        <name>(2R)-3-phosphoglycerate</name>
        <dbReference type="ChEBI" id="CHEBI:58272"/>
    </ligand>
</feature>
<comment type="similarity">
    <text evidence="3 12 15">Belongs to the phosphoglycerate kinase family.</text>
</comment>
<dbReference type="GO" id="GO:0005524">
    <property type="term" value="F:ATP binding"/>
    <property type="evidence" value="ECO:0007669"/>
    <property type="project" value="UniProtKB-KW"/>
</dbReference>
<keyword evidence="8 12" id="KW-0547">Nucleotide-binding</keyword>
<reference evidence="16 17" key="1">
    <citation type="submission" date="2019-03" db="EMBL/GenBank/DDBJ databases">
        <title>Subsurface microbial communities from deep shales in Ohio and West Virginia, USA.</title>
        <authorList>
            <person name="Wrighton K."/>
        </authorList>
    </citation>
    <scope>NUCLEOTIDE SEQUENCE [LARGE SCALE GENOMIC DNA]</scope>
    <source>
        <strain evidence="16 17">MA284_T2</strain>
    </source>
</reference>
<feature type="binding site" evidence="12 14">
    <location>
        <position position="200"/>
    </location>
    <ligand>
        <name>ATP</name>
        <dbReference type="ChEBI" id="CHEBI:30616"/>
    </ligand>
</feature>
<dbReference type="AlphaFoldDB" id="A0A4R6M016"/>
<dbReference type="Gene3D" id="3.40.50.1260">
    <property type="entry name" value="Phosphoglycerate kinase, N-terminal domain"/>
    <property type="match status" value="2"/>
</dbReference>
<evidence type="ECO:0000256" key="2">
    <source>
        <dbReference type="ARBA" id="ARBA00004838"/>
    </source>
</evidence>
<dbReference type="PANTHER" id="PTHR11406:SF23">
    <property type="entry name" value="PHOSPHOGLYCERATE KINASE 1, CHLOROPLASTIC-RELATED"/>
    <property type="match status" value="1"/>
</dbReference>
<dbReference type="GO" id="GO:0004618">
    <property type="term" value="F:phosphoglycerate kinase activity"/>
    <property type="evidence" value="ECO:0007669"/>
    <property type="project" value="UniProtKB-UniRule"/>
</dbReference>
<evidence type="ECO:0000256" key="8">
    <source>
        <dbReference type="ARBA" id="ARBA00022741"/>
    </source>
</evidence>
<dbReference type="InterPro" id="IPR015824">
    <property type="entry name" value="Phosphoglycerate_kinase_N"/>
</dbReference>
<dbReference type="GO" id="GO:0006096">
    <property type="term" value="P:glycolytic process"/>
    <property type="evidence" value="ECO:0007669"/>
    <property type="project" value="UniProtKB-UniRule"/>
</dbReference>
<dbReference type="Proteomes" id="UP000295064">
    <property type="component" value="Unassembled WGS sequence"/>
</dbReference>
<dbReference type="FunFam" id="3.40.50.1260:FF:000006">
    <property type="entry name" value="Phosphoglycerate kinase"/>
    <property type="match status" value="1"/>
</dbReference>
<feature type="binding site" evidence="12">
    <location>
        <position position="35"/>
    </location>
    <ligand>
        <name>substrate</name>
    </ligand>
</feature>
<dbReference type="CDD" id="cd00318">
    <property type="entry name" value="Phosphoglycerate_kinase"/>
    <property type="match status" value="1"/>
</dbReference>
<evidence type="ECO:0000256" key="3">
    <source>
        <dbReference type="ARBA" id="ARBA00008982"/>
    </source>
</evidence>
<dbReference type="UniPathway" id="UPA00109">
    <property type="reaction ID" value="UER00185"/>
</dbReference>
<evidence type="ECO:0000256" key="15">
    <source>
        <dbReference type="RuleBase" id="RU000532"/>
    </source>
</evidence>
<dbReference type="PIRSF" id="PIRSF000724">
    <property type="entry name" value="Pgk"/>
    <property type="match status" value="1"/>
</dbReference>
<feature type="binding site" evidence="12">
    <location>
        <position position="150"/>
    </location>
    <ligand>
        <name>substrate</name>
    </ligand>
</feature>
<comment type="subcellular location">
    <subcellularLocation>
        <location evidence="12">Cytoplasm</location>
    </subcellularLocation>
</comment>
<dbReference type="EC" id="2.7.2.3" evidence="5 12"/>
<evidence type="ECO:0000256" key="10">
    <source>
        <dbReference type="ARBA" id="ARBA00022840"/>
    </source>
</evidence>
<comment type="pathway">
    <text evidence="2 12">Carbohydrate degradation; glycolysis; pyruvate from D-glyceraldehyde 3-phosphate: step 2/5.</text>
</comment>
<dbReference type="OrthoDB" id="9808460at2"/>
<evidence type="ECO:0000256" key="14">
    <source>
        <dbReference type="PIRSR" id="PIRSR000724-2"/>
    </source>
</evidence>
<dbReference type="RefSeq" id="WP_133514140.1">
    <property type="nucleotide sequence ID" value="NZ_SNWX01000003.1"/>
</dbReference>
<feature type="binding site" evidence="12 14">
    <location>
        <position position="323"/>
    </location>
    <ligand>
        <name>ATP</name>
        <dbReference type="ChEBI" id="CHEBI:30616"/>
    </ligand>
</feature>
<dbReference type="EMBL" id="SNWX01000003">
    <property type="protein sequence ID" value="TDO94508.1"/>
    <property type="molecule type" value="Genomic_DNA"/>
</dbReference>
<comment type="caution">
    <text evidence="16">The sequence shown here is derived from an EMBL/GenBank/DDBJ whole genome shotgun (WGS) entry which is preliminary data.</text>
</comment>
<comment type="caution">
    <text evidence="12">Lacks conserved residue(s) required for the propagation of feature annotation.</text>
</comment>
<evidence type="ECO:0000256" key="6">
    <source>
        <dbReference type="ARBA" id="ARBA00016471"/>
    </source>
</evidence>
<keyword evidence="12" id="KW-0963">Cytoplasm</keyword>
<gene>
    <name evidence="12" type="primary">pgk</name>
    <name evidence="16" type="ORF">DFR79_103187</name>
</gene>
<dbReference type="Pfam" id="PF00162">
    <property type="entry name" value="PGK"/>
    <property type="match status" value="1"/>
</dbReference>
<evidence type="ECO:0000313" key="16">
    <source>
        <dbReference type="EMBL" id="TDO94508.1"/>
    </source>
</evidence>
<accession>A0A4R6M016</accession>
<feature type="binding site" evidence="12 14">
    <location>
        <begin position="349"/>
        <end position="352"/>
    </location>
    <ligand>
        <name>ATP</name>
        <dbReference type="ChEBI" id="CHEBI:30616"/>
    </ligand>
</feature>
<evidence type="ECO:0000256" key="13">
    <source>
        <dbReference type="PIRSR" id="PIRSR000724-1"/>
    </source>
</evidence>
<evidence type="ECO:0000256" key="11">
    <source>
        <dbReference type="ARBA" id="ARBA00023152"/>
    </source>
</evidence>
<name>A0A4R6M016_9FIRM</name>
<evidence type="ECO:0000256" key="1">
    <source>
        <dbReference type="ARBA" id="ARBA00000642"/>
    </source>
</evidence>
<keyword evidence="10 12" id="KW-0067">ATP-binding</keyword>
<feature type="binding site" evidence="12 13">
    <location>
        <begin position="20"/>
        <end position="22"/>
    </location>
    <ligand>
        <name>substrate</name>
    </ligand>
</feature>
<comment type="subunit">
    <text evidence="4 12">Monomer.</text>
</comment>
<dbReference type="GO" id="GO:0005829">
    <property type="term" value="C:cytosol"/>
    <property type="evidence" value="ECO:0007669"/>
    <property type="project" value="TreeGrafter"/>
</dbReference>
<protein>
    <recommendedName>
        <fullName evidence="6 12">Phosphoglycerate kinase</fullName>
        <ecNumber evidence="5 12">2.7.2.3</ecNumber>
    </recommendedName>
</protein>
<dbReference type="InterPro" id="IPR001576">
    <property type="entry name" value="Phosphoglycerate_kinase"/>
</dbReference>
<organism evidence="16 17">
    <name type="scientific">Halanaerobium saccharolyticum</name>
    <dbReference type="NCBI Taxonomy" id="43595"/>
    <lineage>
        <taxon>Bacteria</taxon>
        <taxon>Bacillati</taxon>
        <taxon>Bacillota</taxon>
        <taxon>Clostridia</taxon>
        <taxon>Halanaerobiales</taxon>
        <taxon>Halanaerobiaceae</taxon>
        <taxon>Halanaerobium</taxon>
    </lineage>
</organism>
<keyword evidence="7 12" id="KW-0808">Transferase</keyword>
<feature type="binding site" evidence="12 13">
    <location>
        <begin position="58"/>
        <end position="61"/>
    </location>
    <ligand>
        <name>substrate</name>
    </ligand>
</feature>